<dbReference type="SUPFAM" id="SSF55347">
    <property type="entry name" value="Glyceraldehyde-3-phosphate dehydrogenase-like, C-terminal domain"/>
    <property type="match status" value="1"/>
</dbReference>
<dbReference type="Proteomes" id="UP000325286">
    <property type="component" value="Chromosome"/>
</dbReference>
<dbReference type="RefSeq" id="WP_068134632.1">
    <property type="nucleotide sequence ID" value="NZ_CP042914.1"/>
</dbReference>
<evidence type="ECO:0000313" key="4">
    <source>
        <dbReference type="EMBL" id="QEG38353.1"/>
    </source>
</evidence>
<dbReference type="PROSITE" id="PS51318">
    <property type="entry name" value="TAT"/>
    <property type="match status" value="1"/>
</dbReference>
<evidence type="ECO:0000259" key="2">
    <source>
        <dbReference type="Pfam" id="PF01408"/>
    </source>
</evidence>
<dbReference type="GO" id="GO:0000166">
    <property type="term" value="F:nucleotide binding"/>
    <property type="evidence" value="ECO:0007669"/>
    <property type="project" value="InterPro"/>
</dbReference>
<dbReference type="KEGG" id="rul:UC8_03100"/>
<evidence type="ECO:0000313" key="5">
    <source>
        <dbReference type="Proteomes" id="UP000325286"/>
    </source>
</evidence>
<feature type="domain" description="Gfo/Idh/MocA-like oxidoreductase N-terminal" evidence="2">
    <location>
        <begin position="35"/>
        <end position="157"/>
    </location>
</feature>
<protein>
    <submittedName>
        <fullName evidence="4">Inositol 2-dehydrogenase</fullName>
        <ecNumber evidence="4">1.1.1.18</ecNumber>
    </submittedName>
</protein>
<dbReference type="Gene3D" id="3.40.50.720">
    <property type="entry name" value="NAD(P)-binding Rossmann-like Domain"/>
    <property type="match status" value="1"/>
</dbReference>
<dbReference type="InterPro" id="IPR043906">
    <property type="entry name" value="Gfo/Idh/MocA_OxRdtase_bact_C"/>
</dbReference>
<name>A0A5B9QWM3_9BACT</name>
<reference evidence="4 5" key="1">
    <citation type="submission" date="2019-08" db="EMBL/GenBank/DDBJ databases">
        <title>Deep-cultivation of Planctomycetes and their phenomic and genomic characterization uncovers novel biology.</title>
        <authorList>
            <person name="Wiegand S."/>
            <person name="Jogler M."/>
            <person name="Boedeker C."/>
            <person name="Pinto D."/>
            <person name="Vollmers J."/>
            <person name="Rivas-Marin E."/>
            <person name="Kohn T."/>
            <person name="Peeters S.H."/>
            <person name="Heuer A."/>
            <person name="Rast P."/>
            <person name="Oberbeckmann S."/>
            <person name="Bunk B."/>
            <person name="Jeske O."/>
            <person name="Meyerdierks A."/>
            <person name="Storesund J.E."/>
            <person name="Kallscheuer N."/>
            <person name="Luecker S."/>
            <person name="Lage O.M."/>
            <person name="Pohl T."/>
            <person name="Merkel B.J."/>
            <person name="Hornburger P."/>
            <person name="Mueller R.-W."/>
            <person name="Bruemmer F."/>
            <person name="Labrenz M."/>
            <person name="Spormann A.M."/>
            <person name="Op den Camp H."/>
            <person name="Overmann J."/>
            <person name="Amann R."/>
            <person name="Jetten M.S.M."/>
            <person name="Mascher T."/>
            <person name="Medema M.H."/>
            <person name="Devos D.P."/>
            <person name="Kaster A.-K."/>
            <person name="Ovreas L."/>
            <person name="Rohde M."/>
            <person name="Galperin M.Y."/>
            <person name="Jogler C."/>
        </authorList>
    </citation>
    <scope>NUCLEOTIDE SEQUENCE [LARGE SCALE GENOMIC DNA]</scope>
    <source>
        <strain evidence="4 5">UC8</strain>
    </source>
</reference>
<dbReference type="Pfam" id="PF19051">
    <property type="entry name" value="GFO_IDH_MocA_C2"/>
    <property type="match status" value="2"/>
</dbReference>
<feature type="domain" description="Gfo/Idh/MocA-like oxidoreductase bacterial type C-terminal" evidence="3">
    <location>
        <begin position="368"/>
        <end position="436"/>
    </location>
</feature>
<dbReference type="EMBL" id="CP042914">
    <property type="protein sequence ID" value="QEG38353.1"/>
    <property type="molecule type" value="Genomic_DNA"/>
</dbReference>
<gene>
    <name evidence="4" type="primary">iolG_4</name>
    <name evidence="4" type="ORF">UC8_03100</name>
</gene>
<dbReference type="GO" id="GO:0050112">
    <property type="term" value="F:inositol 2-dehydrogenase (NAD+) activity"/>
    <property type="evidence" value="ECO:0007669"/>
    <property type="project" value="UniProtKB-EC"/>
</dbReference>
<dbReference type="Gene3D" id="3.30.360.10">
    <property type="entry name" value="Dihydrodipicolinate Reductase, domain 2"/>
    <property type="match status" value="1"/>
</dbReference>
<organism evidence="4 5">
    <name type="scientific">Roseimaritima ulvae</name>
    <dbReference type="NCBI Taxonomy" id="980254"/>
    <lineage>
        <taxon>Bacteria</taxon>
        <taxon>Pseudomonadati</taxon>
        <taxon>Planctomycetota</taxon>
        <taxon>Planctomycetia</taxon>
        <taxon>Pirellulales</taxon>
        <taxon>Pirellulaceae</taxon>
        <taxon>Roseimaritima</taxon>
    </lineage>
</organism>
<dbReference type="EC" id="1.1.1.18" evidence="4"/>
<keyword evidence="1" id="KW-0732">Signal</keyword>
<proteinExistence type="predicted"/>
<evidence type="ECO:0000259" key="3">
    <source>
        <dbReference type="Pfam" id="PF19051"/>
    </source>
</evidence>
<sequence precursor="true">MPFPRRQFIQTAAASGLLLGAAPAVHAQSKGKIYRTALIGSGWWGMNILREAMAASNIKVVALCDVDRDKLEIAAEEVEDLSGDAPQTYTDFRELLDKHEIDIAIVATPDHWHALNTIAAIEAGAHVFVEKPTGHTILESRAMLNAARGNNRVVQVGLHRRIGPHYVSGMKFLKDGGAGDIGMVRMFVHSRGGAETPTRNSPPPEQLDWDMYCGPAPMRPFNRKIHPGGFRHFLDFANGTLGDWGVHWLDQVLWWTDEKYPRQIYSTGGRPIKGPAILTDEVQTTDAPDSQIASYQFESFTATWEHRKFGGQGPEKTSVGCYFYGTQGIFHMGWRDGWTFYPTDSKKPVVHQDAQHKEPDGHSIDLLWADFVAAIEAGKRPTCDVQIGHDATNMSLLGMLSLKLGRSIQWDGDKEQIIGDPEANALLKRTYRGSWQYPQS</sequence>
<dbReference type="InterPro" id="IPR036291">
    <property type="entry name" value="NAD(P)-bd_dom_sf"/>
</dbReference>
<dbReference type="AlphaFoldDB" id="A0A5B9QWM3"/>
<dbReference type="InterPro" id="IPR050463">
    <property type="entry name" value="Gfo/Idh/MocA_oxidrdct_glycsds"/>
</dbReference>
<keyword evidence="4" id="KW-0560">Oxidoreductase</keyword>
<keyword evidence="5" id="KW-1185">Reference proteome</keyword>
<dbReference type="PANTHER" id="PTHR43818:SF5">
    <property type="entry name" value="OXIDOREDUCTASE FAMILY PROTEIN"/>
    <property type="match status" value="1"/>
</dbReference>
<dbReference type="PANTHER" id="PTHR43818">
    <property type="entry name" value="BCDNA.GH03377"/>
    <property type="match status" value="1"/>
</dbReference>
<dbReference type="SUPFAM" id="SSF51735">
    <property type="entry name" value="NAD(P)-binding Rossmann-fold domains"/>
    <property type="match status" value="1"/>
</dbReference>
<dbReference type="Pfam" id="PF01408">
    <property type="entry name" value="GFO_IDH_MocA"/>
    <property type="match status" value="1"/>
</dbReference>
<accession>A0A5B9QWM3</accession>
<evidence type="ECO:0000256" key="1">
    <source>
        <dbReference type="SAM" id="SignalP"/>
    </source>
</evidence>
<dbReference type="InterPro" id="IPR006311">
    <property type="entry name" value="TAT_signal"/>
</dbReference>
<feature type="chain" id="PRO_5022719257" evidence="1">
    <location>
        <begin position="28"/>
        <end position="440"/>
    </location>
</feature>
<feature type="domain" description="Gfo/Idh/MocA-like oxidoreductase bacterial type C-terminal" evidence="3">
    <location>
        <begin position="200"/>
        <end position="255"/>
    </location>
</feature>
<dbReference type="InterPro" id="IPR000683">
    <property type="entry name" value="Gfo/Idh/MocA-like_OxRdtase_N"/>
</dbReference>
<feature type="signal peptide" evidence="1">
    <location>
        <begin position="1"/>
        <end position="27"/>
    </location>
</feature>